<dbReference type="EMBL" id="SGPM01000312">
    <property type="protein sequence ID" value="THH26775.1"/>
    <property type="molecule type" value="Genomic_DNA"/>
</dbReference>
<evidence type="ECO:0000313" key="4">
    <source>
        <dbReference type="Proteomes" id="UP000308730"/>
    </source>
</evidence>
<gene>
    <name evidence="3" type="ORF">EUX98_g7415</name>
</gene>
<feature type="compositionally biased region" description="Basic and acidic residues" evidence="2">
    <location>
        <begin position="199"/>
        <end position="208"/>
    </location>
</feature>
<comment type="caution">
    <text evidence="3">The sequence shown here is derived from an EMBL/GenBank/DDBJ whole genome shotgun (WGS) entry which is preliminary data.</text>
</comment>
<protein>
    <recommendedName>
        <fullName evidence="5">SWI5-dependent HO expression protein 3</fullName>
    </recommendedName>
</protein>
<dbReference type="OrthoDB" id="3070390at2759"/>
<feature type="region of interest" description="Disordered" evidence="2">
    <location>
        <begin position="178"/>
        <end position="208"/>
    </location>
</feature>
<organism evidence="3 4">
    <name type="scientific">Antrodiella citrinella</name>
    <dbReference type="NCBI Taxonomy" id="2447956"/>
    <lineage>
        <taxon>Eukaryota</taxon>
        <taxon>Fungi</taxon>
        <taxon>Dikarya</taxon>
        <taxon>Basidiomycota</taxon>
        <taxon>Agaricomycotina</taxon>
        <taxon>Agaricomycetes</taxon>
        <taxon>Polyporales</taxon>
        <taxon>Steccherinaceae</taxon>
        <taxon>Antrodiella</taxon>
    </lineage>
</organism>
<feature type="compositionally biased region" description="Polar residues" evidence="2">
    <location>
        <begin position="52"/>
        <end position="64"/>
    </location>
</feature>
<feature type="compositionally biased region" description="Basic and acidic residues" evidence="2">
    <location>
        <begin position="178"/>
        <end position="191"/>
    </location>
</feature>
<feature type="region of interest" description="Disordered" evidence="2">
    <location>
        <begin position="15"/>
        <end position="113"/>
    </location>
</feature>
<evidence type="ECO:0000256" key="1">
    <source>
        <dbReference type="SAM" id="Coils"/>
    </source>
</evidence>
<keyword evidence="4" id="KW-1185">Reference proteome</keyword>
<proteinExistence type="predicted"/>
<name>A0A4S4MM57_9APHY</name>
<keyword evidence="1" id="KW-0175">Coiled coil</keyword>
<feature type="coiled-coil region" evidence="1">
    <location>
        <begin position="231"/>
        <end position="283"/>
    </location>
</feature>
<feature type="compositionally biased region" description="Low complexity" evidence="2">
    <location>
        <begin position="17"/>
        <end position="51"/>
    </location>
</feature>
<accession>A0A4S4MM57</accession>
<evidence type="ECO:0000313" key="3">
    <source>
        <dbReference type="EMBL" id="THH26775.1"/>
    </source>
</evidence>
<dbReference type="Proteomes" id="UP000308730">
    <property type="component" value="Unassembled WGS sequence"/>
</dbReference>
<evidence type="ECO:0000256" key="2">
    <source>
        <dbReference type="SAM" id="MobiDB-lite"/>
    </source>
</evidence>
<reference evidence="3 4" key="1">
    <citation type="submission" date="2019-02" db="EMBL/GenBank/DDBJ databases">
        <title>Genome sequencing of the rare red list fungi Antrodiella citrinella (Flaviporus citrinellus).</title>
        <authorList>
            <person name="Buettner E."/>
            <person name="Kellner H."/>
        </authorList>
    </citation>
    <scope>NUCLEOTIDE SEQUENCE [LARGE SCALE GENOMIC DNA]</scope>
    <source>
        <strain evidence="3 4">DSM 108506</strain>
    </source>
</reference>
<evidence type="ECO:0008006" key="5">
    <source>
        <dbReference type="Google" id="ProtNLM"/>
    </source>
</evidence>
<dbReference type="AlphaFoldDB" id="A0A4S4MM57"/>
<sequence length="314" mass="34991">MSVSRTMFLNPYNLIQTSGSALPPSSHSPLFSESLSTSSSSTAPSTPLTDSNNNNLAGAISSASTKRKREVEVPAAGSGAENQERPSSANDLPISKRTRSTSAAPARTEEDAQTIASLQDRLTEERFQKTQAQKSHTRLHRRHAELRAILASEQDRANHALNILRSDNSQLQRDLMNERAAHAETSSKWEEESQNGLKLQDELDEERKKTVRAEERLAYEKEAREIVMKDAADTHKELQDMKETRAREKEEHDQRLTAVESAKDELTAALQRAEKVLADVGRETEDPFIVPAMLKAFEKISYFSSDAMSPTSTR</sequence>